<feature type="region of interest" description="Disordered" evidence="2">
    <location>
        <begin position="1"/>
        <end position="21"/>
    </location>
</feature>
<dbReference type="Gene3D" id="3.40.630.190">
    <property type="entry name" value="LCP protein"/>
    <property type="match status" value="1"/>
</dbReference>
<organism evidence="5 6">
    <name type="scientific">Candidatus Doudnabacteria bacterium RIFCSPLOWO2_01_FULL_44_21</name>
    <dbReference type="NCBI Taxonomy" id="1817841"/>
    <lineage>
        <taxon>Bacteria</taxon>
        <taxon>Candidatus Doudnaibacteriota</taxon>
    </lineage>
</organism>
<evidence type="ECO:0000259" key="4">
    <source>
        <dbReference type="Pfam" id="PF03816"/>
    </source>
</evidence>
<evidence type="ECO:0000256" key="3">
    <source>
        <dbReference type="SAM" id="Phobius"/>
    </source>
</evidence>
<evidence type="ECO:0000256" key="1">
    <source>
        <dbReference type="ARBA" id="ARBA00006068"/>
    </source>
</evidence>
<dbReference type="STRING" id="1817841.A3B10_01800"/>
<keyword evidence="3" id="KW-0472">Membrane</keyword>
<evidence type="ECO:0000313" key="6">
    <source>
        <dbReference type="Proteomes" id="UP000177281"/>
    </source>
</evidence>
<dbReference type="InterPro" id="IPR050922">
    <property type="entry name" value="LytR/CpsA/Psr_CW_biosynth"/>
</dbReference>
<comment type="caution">
    <text evidence="5">The sequence shown here is derived from an EMBL/GenBank/DDBJ whole genome shotgun (WGS) entry which is preliminary data.</text>
</comment>
<dbReference type="PANTHER" id="PTHR33392:SF6">
    <property type="entry name" value="POLYISOPRENYL-TEICHOIC ACID--PEPTIDOGLYCAN TEICHOIC ACID TRANSFERASE TAGU"/>
    <property type="match status" value="1"/>
</dbReference>
<dbReference type="PANTHER" id="PTHR33392">
    <property type="entry name" value="POLYISOPRENYL-TEICHOIC ACID--PEPTIDOGLYCAN TEICHOIC ACID TRANSFERASE TAGU"/>
    <property type="match status" value="1"/>
</dbReference>
<accession>A0A1F5Q3I4</accession>
<dbReference type="Proteomes" id="UP000177281">
    <property type="component" value="Unassembled WGS sequence"/>
</dbReference>
<feature type="transmembrane region" description="Helical" evidence="3">
    <location>
        <begin position="29"/>
        <end position="47"/>
    </location>
</feature>
<protein>
    <recommendedName>
        <fullName evidence="4">Cell envelope-related transcriptional attenuator domain-containing protein</fullName>
    </recommendedName>
</protein>
<sequence>MDSVRPKFNPNHNPPTKPLPAKQKKRRRVWIWLVVLIVLISLGVWAGSSLISKTNQVFTGDGNIFSRLGRLIIAADKPLIGEENGQVNILLLGMGGEGHEGPFLTDTMIIAAVDVKNNEVVLTSIPRDFLVDLPKVGPNKINAAYAYASDEDKNAPGLAAITAAEQVTGLDIPYYAAIDFQGFINAVNNVGGLDITIDQTFTDPEYPNEKYGFLSPVTFTAGMEHMDGRRALIFARSRHGNNNEGSDFARSERQKKIIVAFKEKVTKLNLTDLKTINNLLSDFTENFRTNLEPHELNRLVGLTQKISAANIFSFSLEPDGTTICNSSIIVGYEQPDPAKEPPIDDPKTEVDESIVEPIPIKLYIVEPCLNKTLADVQEYIKMASIIAKLKKENASLEVQNSTGRVSVTTQWNNLTDLGLNLKFTGFRGRVAYEQTIFYDNSQGGKPKTLEYLKNNFQFVSSDIGYPSSTADFVVVIGNDAL</sequence>
<name>A0A1F5Q3I4_9BACT</name>
<gene>
    <name evidence="5" type="ORF">A3B10_01800</name>
</gene>
<dbReference type="InterPro" id="IPR004474">
    <property type="entry name" value="LytR_CpsA_psr"/>
</dbReference>
<feature type="domain" description="Cell envelope-related transcriptional attenuator" evidence="4">
    <location>
        <begin position="105"/>
        <end position="265"/>
    </location>
</feature>
<dbReference type="NCBIfam" id="TIGR00350">
    <property type="entry name" value="lytR_cpsA_psr"/>
    <property type="match status" value="1"/>
</dbReference>
<keyword evidence="3" id="KW-1133">Transmembrane helix</keyword>
<dbReference type="Pfam" id="PF03816">
    <property type="entry name" value="LytR_cpsA_psr"/>
    <property type="match status" value="1"/>
</dbReference>
<dbReference type="AlphaFoldDB" id="A0A1F5Q3I4"/>
<evidence type="ECO:0000313" key="5">
    <source>
        <dbReference type="EMBL" id="OGE96400.1"/>
    </source>
</evidence>
<reference evidence="5 6" key="1">
    <citation type="journal article" date="2016" name="Nat. Commun.">
        <title>Thousands of microbial genomes shed light on interconnected biogeochemical processes in an aquifer system.</title>
        <authorList>
            <person name="Anantharaman K."/>
            <person name="Brown C.T."/>
            <person name="Hug L.A."/>
            <person name="Sharon I."/>
            <person name="Castelle C.J."/>
            <person name="Probst A.J."/>
            <person name="Thomas B.C."/>
            <person name="Singh A."/>
            <person name="Wilkins M.J."/>
            <person name="Karaoz U."/>
            <person name="Brodie E.L."/>
            <person name="Williams K.H."/>
            <person name="Hubbard S.S."/>
            <person name="Banfield J.F."/>
        </authorList>
    </citation>
    <scope>NUCLEOTIDE SEQUENCE [LARGE SCALE GENOMIC DNA]</scope>
</reference>
<comment type="similarity">
    <text evidence="1">Belongs to the LytR/CpsA/Psr (LCP) family.</text>
</comment>
<evidence type="ECO:0000256" key="2">
    <source>
        <dbReference type="SAM" id="MobiDB-lite"/>
    </source>
</evidence>
<proteinExistence type="inferred from homology"/>
<dbReference type="EMBL" id="MFFB01000005">
    <property type="protein sequence ID" value="OGE96400.1"/>
    <property type="molecule type" value="Genomic_DNA"/>
</dbReference>
<keyword evidence="3" id="KW-0812">Transmembrane</keyword>